<evidence type="ECO:0000313" key="1">
    <source>
        <dbReference type="EMBL" id="EXL03951.1"/>
    </source>
</evidence>
<dbReference type="STRING" id="69279.BG36_10965"/>
<dbReference type="EMBL" id="JENY01000023">
    <property type="protein sequence ID" value="EXL03951.1"/>
    <property type="molecule type" value="Genomic_DNA"/>
</dbReference>
<dbReference type="RefSeq" id="WP_245264743.1">
    <property type="nucleotide sequence ID" value="NZ_KK073895.1"/>
</dbReference>
<reference evidence="1 2" key="1">
    <citation type="submission" date="2014-02" db="EMBL/GenBank/DDBJ databases">
        <title>Aquamicrobium defluvii Genome sequencing.</title>
        <authorList>
            <person name="Wang X."/>
        </authorList>
    </citation>
    <scope>NUCLEOTIDE SEQUENCE [LARGE SCALE GENOMIC DNA]</scope>
    <source>
        <strain evidence="1 2">W13Z1</strain>
    </source>
</reference>
<evidence type="ECO:0000313" key="2">
    <source>
        <dbReference type="Proteomes" id="UP000019849"/>
    </source>
</evidence>
<gene>
    <name evidence="1" type="ORF">BG36_10965</name>
</gene>
<proteinExistence type="predicted"/>
<sequence>MKKPSAMVSKSTRFPFQVAVSCWIDLLGYGEMISASGFNPLHAEARDALARIRTFHRIVADHSARYFPTLVMNDGAVAYRDLSLRARSPTHDFLVRAWKMFEAVRNEDMKSGHPGPRMVLACGFRMLGRRAGLDASRDHFKSIVDRLQRGDIGAEQAVREAALMRPRSDIVPQLQANFAFTKAYVAEQTGTKGKLPGPAFYVDMAIFGGDRPQWIDLGPDIDWAHPKLNLHAVFAEVCGMQDGRHPSGGPTDIRDGLAVAQTLANDPDVLMALRAAEKS</sequence>
<dbReference type="Proteomes" id="UP000019849">
    <property type="component" value="Unassembled WGS sequence"/>
</dbReference>
<dbReference type="HOGENOM" id="CLU_1119454_0_0_5"/>
<name>A0A011UCY8_9HYPH</name>
<accession>A0A011UCY8</accession>
<organism evidence="1 2">
    <name type="scientific">Aquamicrobium defluvii</name>
    <dbReference type="NCBI Taxonomy" id="69279"/>
    <lineage>
        <taxon>Bacteria</taxon>
        <taxon>Pseudomonadati</taxon>
        <taxon>Pseudomonadota</taxon>
        <taxon>Alphaproteobacteria</taxon>
        <taxon>Hyphomicrobiales</taxon>
        <taxon>Phyllobacteriaceae</taxon>
        <taxon>Aquamicrobium</taxon>
    </lineage>
</organism>
<protein>
    <submittedName>
        <fullName evidence="1">Uncharacterized protein</fullName>
    </submittedName>
</protein>
<dbReference type="eggNOG" id="ENOG5032XRI">
    <property type="taxonomic scope" value="Bacteria"/>
</dbReference>
<dbReference type="PATRIC" id="fig|69279.3.peg.3286"/>
<dbReference type="AlphaFoldDB" id="A0A011UCY8"/>
<comment type="caution">
    <text evidence="1">The sequence shown here is derived from an EMBL/GenBank/DDBJ whole genome shotgun (WGS) entry which is preliminary data.</text>
</comment>